<proteinExistence type="predicted"/>
<dbReference type="SUPFAM" id="SSF56281">
    <property type="entry name" value="Metallo-hydrolase/oxidoreductase"/>
    <property type="match status" value="1"/>
</dbReference>
<dbReference type="EMBL" id="QNQT01000015">
    <property type="protein sequence ID" value="RDU34969.1"/>
    <property type="molecule type" value="Genomic_DNA"/>
</dbReference>
<organism evidence="2 3">
    <name type="scientific">Neobacillus piezotolerans</name>
    <dbReference type="NCBI Taxonomy" id="2259171"/>
    <lineage>
        <taxon>Bacteria</taxon>
        <taxon>Bacillati</taxon>
        <taxon>Bacillota</taxon>
        <taxon>Bacilli</taxon>
        <taxon>Bacillales</taxon>
        <taxon>Bacillaceae</taxon>
        <taxon>Neobacillus</taxon>
    </lineage>
</organism>
<protein>
    <submittedName>
        <fullName evidence="2">MBL fold metallo-hydrolase</fullName>
    </submittedName>
</protein>
<gene>
    <name evidence="2" type="ORF">DRW41_20340</name>
</gene>
<comment type="caution">
    <text evidence="2">The sequence shown here is derived from an EMBL/GenBank/DDBJ whole genome shotgun (WGS) entry which is preliminary data.</text>
</comment>
<dbReference type="Gene3D" id="3.60.15.10">
    <property type="entry name" value="Ribonuclease Z/Hydroxyacylglutathione hydrolase-like"/>
    <property type="match status" value="1"/>
</dbReference>
<name>A0A3D8GL42_9BACI</name>
<dbReference type="AlphaFoldDB" id="A0A3D8GL42"/>
<dbReference type="OrthoDB" id="2971563at2"/>
<evidence type="ECO:0000313" key="2">
    <source>
        <dbReference type="EMBL" id="RDU34969.1"/>
    </source>
</evidence>
<dbReference type="PANTHER" id="PTHR23131">
    <property type="entry name" value="ENDORIBONUCLEASE LACTB2"/>
    <property type="match status" value="1"/>
</dbReference>
<keyword evidence="3" id="KW-1185">Reference proteome</keyword>
<dbReference type="RefSeq" id="WP_115453869.1">
    <property type="nucleotide sequence ID" value="NZ_QNQT01000015.1"/>
</dbReference>
<dbReference type="Proteomes" id="UP000257144">
    <property type="component" value="Unassembled WGS sequence"/>
</dbReference>
<dbReference type="InterPro" id="IPR036866">
    <property type="entry name" value="RibonucZ/Hydroxyglut_hydro"/>
</dbReference>
<evidence type="ECO:0000313" key="3">
    <source>
        <dbReference type="Proteomes" id="UP000257144"/>
    </source>
</evidence>
<accession>A0A3D8GL42</accession>
<dbReference type="Pfam" id="PF00753">
    <property type="entry name" value="Lactamase_B"/>
    <property type="match status" value="1"/>
</dbReference>
<evidence type="ECO:0000259" key="1">
    <source>
        <dbReference type="SMART" id="SM00849"/>
    </source>
</evidence>
<dbReference type="GO" id="GO:0016787">
    <property type="term" value="F:hydrolase activity"/>
    <property type="evidence" value="ECO:0007669"/>
    <property type="project" value="UniProtKB-KW"/>
</dbReference>
<sequence>MAEWNGTIAKITLPTPFAVGDVNVYAVKGDRLALFDVGPKTDEAWDLLKYQLSELGLVPEDIEMVVLTHDHPDHAGLLDYFPKSLEVYGHPLNERWINRTDEFMAAHDRFYLGLFTEFGIPETYQKLAGQLKKSLKYSCSRSLTGEIMEGDRVPGLPDWQVIETPGHAQSHITLYREQDGVLIAGDHILAHISPNPLLEPPIAKGIERPRPQLQYNRSLAKLRDYPAGLVYTGHGANVSRLPELIERRLTRQHERAMSVKKMLEDGPKTVFDLCRQLFPAAFERELGLTLSETAGQVDYLLSLGEIEPVQDGKIKYFKIR</sequence>
<dbReference type="InterPro" id="IPR050662">
    <property type="entry name" value="Sec-metab_biosynth-thioest"/>
</dbReference>
<keyword evidence="2" id="KW-0378">Hydrolase</keyword>
<feature type="domain" description="Metallo-beta-lactamase" evidence="1">
    <location>
        <begin position="21"/>
        <end position="234"/>
    </location>
</feature>
<dbReference type="PANTHER" id="PTHR23131:SF4">
    <property type="entry name" value="METALLO-BETA-LACTAMASE SUPERFAMILY POTEIN"/>
    <property type="match status" value="1"/>
</dbReference>
<reference evidence="2 3" key="1">
    <citation type="submission" date="2018-07" db="EMBL/GenBank/DDBJ databases">
        <title>Bacillus sp. YLB-04 draft genome sequence.</title>
        <authorList>
            <person name="Yu L."/>
            <person name="Tang X."/>
        </authorList>
    </citation>
    <scope>NUCLEOTIDE SEQUENCE [LARGE SCALE GENOMIC DNA]</scope>
    <source>
        <strain evidence="2 3">YLB-04</strain>
    </source>
</reference>
<dbReference type="SMART" id="SM00849">
    <property type="entry name" value="Lactamase_B"/>
    <property type="match status" value="1"/>
</dbReference>
<dbReference type="InterPro" id="IPR001279">
    <property type="entry name" value="Metallo-B-lactamas"/>
</dbReference>